<evidence type="ECO:0000256" key="1">
    <source>
        <dbReference type="PROSITE-ProRule" id="PRU00042"/>
    </source>
</evidence>
<feature type="domain" description="C2H2-type" evidence="3">
    <location>
        <begin position="94"/>
        <end position="122"/>
    </location>
</feature>
<keyword evidence="2" id="KW-0812">Transmembrane</keyword>
<dbReference type="AlphaFoldDB" id="A0A553N6T6"/>
<proteinExistence type="predicted"/>
<keyword evidence="1" id="KW-0479">Metal-binding</keyword>
<dbReference type="Proteomes" id="UP000318571">
    <property type="component" value="Chromosome 8"/>
</dbReference>
<reference evidence="4 5" key="1">
    <citation type="journal article" date="2018" name="Nat. Ecol. Evol.">
        <title>Genomic signatures of mitonuclear coevolution across populations of Tigriopus californicus.</title>
        <authorList>
            <person name="Barreto F.S."/>
            <person name="Watson E.T."/>
            <person name="Lima T.G."/>
            <person name="Willett C.S."/>
            <person name="Edmands S."/>
            <person name="Li W."/>
            <person name="Burton R.S."/>
        </authorList>
    </citation>
    <scope>NUCLEOTIDE SEQUENCE [LARGE SCALE GENOMIC DNA]</scope>
    <source>
        <strain evidence="4 5">San Diego</strain>
    </source>
</reference>
<sequence length="164" mass="18340">MGNNFSSAIGTLHLAVLVVEVVVAVAVALVLVVVEVEKKILAFSEAMISKSFDSIGEEAKEEETEPLSMNRTKASQAKNANELVYQMHGEDKHFVCKVCGYNTKKRSHVIRHAIAKHTNIRFRCQFCSKTTGQEDKRVIHYRTAHQLSMSASQIRAMLEEAHLN</sequence>
<dbReference type="PROSITE" id="PS50157">
    <property type="entry name" value="ZINC_FINGER_C2H2_2"/>
    <property type="match status" value="1"/>
</dbReference>
<accession>A0A553N6T6</accession>
<dbReference type="InterPro" id="IPR036236">
    <property type="entry name" value="Znf_C2H2_sf"/>
</dbReference>
<evidence type="ECO:0000313" key="4">
    <source>
        <dbReference type="EMBL" id="TRY61151.1"/>
    </source>
</evidence>
<organism evidence="4 5">
    <name type="scientific">Tigriopus californicus</name>
    <name type="common">Marine copepod</name>
    <dbReference type="NCBI Taxonomy" id="6832"/>
    <lineage>
        <taxon>Eukaryota</taxon>
        <taxon>Metazoa</taxon>
        <taxon>Ecdysozoa</taxon>
        <taxon>Arthropoda</taxon>
        <taxon>Crustacea</taxon>
        <taxon>Multicrustacea</taxon>
        <taxon>Hexanauplia</taxon>
        <taxon>Copepoda</taxon>
        <taxon>Harpacticoida</taxon>
        <taxon>Harpacticidae</taxon>
        <taxon>Tigriopus</taxon>
    </lineage>
</organism>
<keyword evidence="5" id="KW-1185">Reference proteome</keyword>
<comment type="caution">
    <text evidence="4">The sequence shown here is derived from an EMBL/GenBank/DDBJ whole genome shotgun (WGS) entry which is preliminary data.</text>
</comment>
<name>A0A553N6T6_TIGCA</name>
<feature type="transmembrane region" description="Helical" evidence="2">
    <location>
        <begin position="12"/>
        <end position="34"/>
    </location>
</feature>
<dbReference type="SUPFAM" id="SSF57667">
    <property type="entry name" value="beta-beta-alpha zinc fingers"/>
    <property type="match status" value="1"/>
</dbReference>
<keyword evidence="1" id="KW-0863">Zinc-finger</keyword>
<dbReference type="Gene3D" id="3.30.160.60">
    <property type="entry name" value="Classic Zinc Finger"/>
    <property type="match status" value="1"/>
</dbReference>
<gene>
    <name evidence="4" type="ORF">TCAL_17231</name>
</gene>
<keyword evidence="2" id="KW-0472">Membrane</keyword>
<evidence type="ECO:0000256" key="2">
    <source>
        <dbReference type="SAM" id="Phobius"/>
    </source>
</evidence>
<dbReference type="EMBL" id="VCGU01000459">
    <property type="protein sequence ID" value="TRY61151.1"/>
    <property type="molecule type" value="Genomic_DNA"/>
</dbReference>
<evidence type="ECO:0000313" key="5">
    <source>
        <dbReference type="Proteomes" id="UP000318571"/>
    </source>
</evidence>
<keyword evidence="2" id="KW-1133">Transmembrane helix</keyword>
<protein>
    <recommendedName>
        <fullName evidence="3">C2H2-type domain-containing protein</fullName>
    </recommendedName>
</protein>
<dbReference type="InterPro" id="IPR013087">
    <property type="entry name" value="Znf_C2H2_type"/>
</dbReference>
<dbReference type="GO" id="GO:0008270">
    <property type="term" value="F:zinc ion binding"/>
    <property type="evidence" value="ECO:0007669"/>
    <property type="project" value="UniProtKB-KW"/>
</dbReference>
<keyword evidence="1" id="KW-0862">Zinc</keyword>
<dbReference type="SMART" id="SM00355">
    <property type="entry name" value="ZnF_C2H2"/>
    <property type="match status" value="2"/>
</dbReference>
<evidence type="ECO:0000259" key="3">
    <source>
        <dbReference type="PROSITE" id="PS50157"/>
    </source>
</evidence>